<evidence type="ECO:0000259" key="11">
    <source>
        <dbReference type="Pfam" id="PF14905"/>
    </source>
</evidence>
<dbReference type="AlphaFoldDB" id="A0A7V3E685"/>
<feature type="signal peptide" evidence="9">
    <location>
        <begin position="1"/>
        <end position="19"/>
    </location>
</feature>
<evidence type="ECO:0000256" key="9">
    <source>
        <dbReference type="SAM" id="SignalP"/>
    </source>
</evidence>
<evidence type="ECO:0000256" key="8">
    <source>
        <dbReference type="SAM" id="MobiDB-lite"/>
    </source>
</evidence>
<accession>A0A7V3E685</accession>
<proteinExistence type="inferred from homology"/>
<comment type="caution">
    <text evidence="12">The sequence shown here is derived from an EMBL/GenBank/DDBJ whole genome shotgun (WGS) entry which is preliminary data.</text>
</comment>
<dbReference type="GO" id="GO:0009279">
    <property type="term" value="C:cell outer membrane"/>
    <property type="evidence" value="ECO:0007669"/>
    <property type="project" value="UniProtKB-SubCell"/>
</dbReference>
<feature type="domain" description="TonB-dependent receptor plug" evidence="10">
    <location>
        <begin position="157"/>
        <end position="234"/>
    </location>
</feature>
<keyword evidence="9" id="KW-0732">Signal</keyword>
<evidence type="ECO:0000313" key="12">
    <source>
        <dbReference type="EMBL" id="HFI90511.1"/>
    </source>
</evidence>
<dbReference type="EMBL" id="DSUJ01000008">
    <property type="protein sequence ID" value="HFI90511.1"/>
    <property type="molecule type" value="Genomic_DNA"/>
</dbReference>
<keyword evidence="4 7" id="KW-0812">Transmembrane</keyword>
<dbReference type="PANTHER" id="PTHR40980">
    <property type="entry name" value="PLUG DOMAIN-CONTAINING PROTEIN"/>
    <property type="match status" value="1"/>
</dbReference>
<gene>
    <name evidence="12" type="ORF">ENS31_03145</name>
</gene>
<sequence length="815" mass="92690">MIKKIILVMLLILSQTSFTQNRTGNQQGMQLNGKISGKVIDAQTKQIIEYCNIVLFDLKDSAMVSGTITNKEGKFILENLRPGNYFIRATFIGYDNKVIDSIRITPRSPEVDLGIIALDEKTIELSNVVVTGEKEVIINNLDKKVINVEKDLTNVGGTAVDVVQNIPSVSVDADGNVSYRGNQNIRILIDGKPSELLGLGSGDVLSNIPASQIESVELVTNPSARYDPEGTGGILNIVLKKRINGGLNGNISLTGGTGDKFNGSLNLNYKLPDINFFASVDSRIHNADNNGNSLRTNTINNNTSYLDQFSNGKFNHFGHNFTAGVDVTPDNYITYTFSLRYRKFGFDTESLVKTKNLNSLSELTRYFERNSEAERRMNALQYTLSYRRTFDTKGAELTADVILGDFKMNRDEDFIQTNFDNNLNPTGDNLLQKGLSDNKNIQWTIQSNYINPIEGFGRIETGFKVTLKNFNSKNDYLNYDNNGQIWLNDPSRKTDFDYKENVYAFYGIYSNKISEFQYQLGLRAEQADVTGKENLTGSSFTNDYFSIYPTVHLVQSLPEQQEVQLSYSRRVERPNNRQLNPYIDRSDSLNISYGNPELKPEYINSVELGYSKLFGKTAFTSSVFYRNTNDAITNYTIVNEDGITETTWRNLAKNLSYGLELTLSSPVFEWFRTNTSFTYFKNEFEGLNISNSDYSWLAKMNNTFMFSKDFNFQINLNYNAPTIMGQSKMKEQFATDFAMKKDFLDGQLSLTFRVSDVFNTRKWESETIGQNFITSSYRKMESRVAYLGITYRLNPNNNNREKERRPRDEEGMDEF</sequence>
<dbReference type="Pfam" id="PF13620">
    <property type="entry name" value="CarboxypepD_reg"/>
    <property type="match status" value="1"/>
</dbReference>
<evidence type="ECO:0000259" key="10">
    <source>
        <dbReference type="Pfam" id="PF07715"/>
    </source>
</evidence>
<evidence type="ECO:0000256" key="3">
    <source>
        <dbReference type="ARBA" id="ARBA00022452"/>
    </source>
</evidence>
<dbReference type="Gene3D" id="2.60.40.1120">
    <property type="entry name" value="Carboxypeptidase-like, regulatory domain"/>
    <property type="match status" value="1"/>
</dbReference>
<evidence type="ECO:0000256" key="7">
    <source>
        <dbReference type="PROSITE-ProRule" id="PRU01360"/>
    </source>
</evidence>
<dbReference type="Pfam" id="PF14905">
    <property type="entry name" value="OMP_b-brl_3"/>
    <property type="match status" value="1"/>
</dbReference>
<comment type="similarity">
    <text evidence="7">Belongs to the TonB-dependent receptor family.</text>
</comment>
<feature type="compositionally biased region" description="Basic and acidic residues" evidence="8">
    <location>
        <begin position="799"/>
        <end position="809"/>
    </location>
</feature>
<comment type="subcellular location">
    <subcellularLocation>
        <location evidence="1 7">Cell outer membrane</location>
        <topology evidence="1 7">Multi-pass membrane protein</topology>
    </subcellularLocation>
</comment>
<evidence type="ECO:0000256" key="5">
    <source>
        <dbReference type="ARBA" id="ARBA00023136"/>
    </source>
</evidence>
<dbReference type="PROSITE" id="PS52016">
    <property type="entry name" value="TONB_DEPENDENT_REC_3"/>
    <property type="match status" value="1"/>
</dbReference>
<protein>
    <submittedName>
        <fullName evidence="12">TonB-dependent receptor</fullName>
    </submittedName>
</protein>
<dbReference type="SUPFAM" id="SSF49464">
    <property type="entry name" value="Carboxypeptidase regulatory domain-like"/>
    <property type="match status" value="1"/>
</dbReference>
<keyword evidence="3 7" id="KW-1134">Transmembrane beta strand</keyword>
<keyword evidence="12" id="KW-0675">Receptor</keyword>
<dbReference type="Gene3D" id="2.170.130.10">
    <property type="entry name" value="TonB-dependent receptor, plug domain"/>
    <property type="match status" value="1"/>
</dbReference>
<dbReference type="SUPFAM" id="SSF56935">
    <property type="entry name" value="Porins"/>
    <property type="match status" value="1"/>
</dbReference>
<dbReference type="InterPro" id="IPR012910">
    <property type="entry name" value="Plug_dom"/>
</dbReference>
<dbReference type="InterPro" id="IPR008969">
    <property type="entry name" value="CarboxyPept-like_regulatory"/>
</dbReference>
<organism evidence="12">
    <name type="scientific">Ignavibacterium album</name>
    <dbReference type="NCBI Taxonomy" id="591197"/>
    <lineage>
        <taxon>Bacteria</taxon>
        <taxon>Pseudomonadati</taxon>
        <taxon>Ignavibacteriota</taxon>
        <taxon>Ignavibacteria</taxon>
        <taxon>Ignavibacteriales</taxon>
        <taxon>Ignavibacteriaceae</taxon>
        <taxon>Ignavibacterium</taxon>
    </lineage>
</organism>
<dbReference type="InterPro" id="IPR037066">
    <property type="entry name" value="Plug_dom_sf"/>
</dbReference>
<keyword evidence="6 7" id="KW-0998">Cell outer membrane</keyword>
<keyword evidence="5 7" id="KW-0472">Membrane</keyword>
<feature type="region of interest" description="Disordered" evidence="8">
    <location>
        <begin position="795"/>
        <end position="815"/>
    </location>
</feature>
<evidence type="ECO:0000256" key="6">
    <source>
        <dbReference type="ARBA" id="ARBA00023237"/>
    </source>
</evidence>
<dbReference type="InterPro" id="IPR036942">
    <property type="entry name" value="Beta-barrel_TonB_sf"/>
</dbReference>
<reference evidence="12" key="1">
    <citation type="journal article" date="2020" name="mSystems">
        <title>Genome- and Community-Level Interaction Insights into Carbon Utilization and Element Cycling Functions of Hydrothermarchaeota in Hydrothermal Sediment.</title>
        <authorList>
            <person name="Zhou Z."/>
            <person name="Liu Y."/>
            <person name="Xu W."/>
            <person name="Pan J."/>
            <person name="Luo Z.H."/>
            <person name="Li M."/>
        </authorList>
    </citation>
    <scope>NUCLEOTIDE SEQUENCE [LARGE SCALE GENOMIC DNA]</scope>
    <source>
        <strain evidence="12">SpSt-479</strain>
    </source>
</reference>
<dbReference type="InterPro" id="IPR039426">
    <property type="entry name" value="TonB-dep_rcpt-like"/>
</dbReference>
<feature type="domain" description="Outer membrane protein beta-barrel" evidence="11">
    <location>
        <begin position="388"/>
        <end position="791"/>
    </location>
</feature>
<name>A0A7V3E685_9BACT</name>
<keyword evidence="2 7" id="KW-0813">Transport</keyword>
<evidence type="ECO:0000256" key="4">
    <source>
        <dbReference type="ARBA" id="ARBA00022692"/>
    </source>
</evidence>
<evidence type="ECO:0000256" key="1">
    <source>
        <dbReference type="ARBA" id="ARBA00004571"/>
    </source>
</evidence>
<evidence type="ECO:0000256" key="2">
    <source>
        <dbReference type="ARBA" id="ARBA00022448"/>
    </source>
</evidence>
<dbReference type="Pfam" id="PF07715">
    <property type="entry name" value="Plug"/>
    <property type="match status" value="1"/>
</dbReference>
<dbReference type="InterPro" id="IPR041700">
    <property type="entry name" value="OMP_b-brl_3"/>
</dbReference>
<dbReference type="PANTHER" id="PTHR40980:SF4">
    <property type="entry name" value="TONB-DEPENDENT RECEPTOR-LIKE BETA-BARREL DOMAIN-CONTAINING PROTEIN"/>
    <property type="match status" value="1"/>
</dbReference>
<dbReference type="Gene3D" id="2.40.170.20">
    <property type="entry name" value="TonB-dependent receptor, beta-barrel domain"/>
    <property type="match status" value="1"/>
</dbReference>
<feature type="chain" id="PRO_5031281927" evidence="9">
    <location>
        <begin position="20"/>
        <end position="815"/>
    </location>
</feature>